<gene>
    <name evidence="9" type="primary">phnC</name>
    <name evidence="9" type="ORF">CH341_17915</name>
</gene>
<sequence>MTAPLHLPLTAVPLDTALRPSAAAPLAEHPALALTTVTKRYRETLALDDVSFAVRPGELVALVGPSGAGKSTVFRCLTRLVAADAGHVDILGTRVDRLRGRALREVRRTIGLIFQQFNLIGRLSALDNVLAGRLGHVSTWRVATRLFPAEDRQIALAALDRVGLLDKAYQRADSLSGGQQQRVAIARVLAQQSRVVLADEPVSSLDPGSAANVIGVLRDIAREHRIGVLCALHQVDFARDYADRIVALRGGRLVLDAPAKEFDDAAFSRVYGGTAPADA</sequence>
<dbReference type="PANTHER" id="PTHR43166:SF6">
    <property type="entry name" value="PHOSPHONATES IMPORT ATP-BINDING PROTEIN PHNC"/>
    <property type="match status" value="1"/>
</dbReference>
<dbReference type="SMART" id="SM00382">
    <property type="entry name" value="AAA"/>
    <property type="match status" value="1"/>
</dbReference>
<dbReference type="Gene3D" id="3.40.50.300">
    <property type="entry name" value="P-loop containing nucleotide triphosphate hydrolases"/>
    <property type="match status" value="1"/>
</dbReference>
<comment type="similarity">
    <text evidence="1">Belongs to the ABC transporter superfamily.</text>
</comment>
<evidence type="ECO:0000313" key="10">
    <source>
        <dbReference type="Proteomes" id="UP000249130"/>
    </source>
</evidence>
<dbReference type="GO" id="GO:0015416">
    <property type="term" value="F:ABC-type phosphonate transporter activity"/>
    <property type="evidence" value="ECO:0007669"/>
    <property type="project" value="InterPro"/>
</dbReference>
<evidence type="ECO:0000256" key="7">
    <source>
        <dbReference type="ARBA" id="ARBA00023136"/>
    </source>
</evidence>
<evidence type="ECO:0000259" key="8">
    <source>
        <dbReference type="PROSITE" id="PS50893"/>
    </source>
</evidence>
<evidence type="ECO:0000256" key="2">
    <source>
        <dbReference type="ARBA" id="ARBA00022448"/>
    </source>
</evidence>
<dbReference type="GO" id="GO:0016887">
    <property type="term" value="F:ATP hydrolysis activity"/>
    <property type="evidence" value="ECO:0007669"/>
    <property type="project" value="InterPro"/>
</dbReference>
<comment type="caution">
    <text evidence="9">The sequence shown here is derived from an EMBL/GenBank/DDBJ whole genome shotgun (WGS) entry which is preliminary data.</text>
</comment>
<dbReference type="Pfam" id="PF00005">
    <property type="entry name" value="ABC_tran"/>
    <property type="match status" value="1"/>
</dbReference>
<name>A0A327KVA0_9BRAD</name>
<dbReference type="Proteomes" id="UP000249130">
    <property type="component" value="Unassembled WGS sequence"/>
</dbReference>
<organism evidence="9 10">
    <name type="scientific">Rhodoplanes roseus</name>
    <dbReference type="NCBI Taxonomy" id="29409"/>
    <lineage>
        <taxon>Bacteria</taxon>
        <taxon>Pseudomonadati</taxon>
        <taxon>Pseudomonadota</taxon>
        <taxon>Alphaproteobacteria</taxon>
        <taxon>Hyphomicrobiales</taxon>
        <taxon>Nitrobacteraceae</taxon>
        <taxon>Rhodoplanes</taxon>
    </lineage>
</organism>
<evidence type="ECO:0000256" key="4">
    <source>
        <dbReference type="ARBA" id="ARBA00022741"/>
    </source>
</evidence>
<dbReference type="NCBIfam" id="TIGR02315">
    <property type="entry name" value="ABC_phnC"/>
    <property type="match status" value="1"/>
</dbReference>
<dbReference type="SUPFAM" id="SSF52540">
    <property type="entry name" value="P-loop containing nucleoside triphosphate hydrolases"/>
    <property type="match status" value="1"/>
</dbReference>
<reference evidence="9 10" key="1">
    <citation type="submission" date="2017-07" db="EMBL/GenBank/DDBJ databases">
        <title>Draft Genome Sequences of Select Purple Nonsulfur Bacteria.</title>
        <authorList>
            <person name="Lasarre B."/>
            <person name="Mckinlay J.B."/>
        </authorList>
    </citation>
    <scope>NUCLEOTIDE SEQUENCE [LARGE SCALE GENOMIC DNA]</scope>
    <source>
        <strain evidence="9 10">DSM 5909</strain>
    </source>
</reference>
<dbReference type="CDD" id="cd03256">
    <property type="entry name" value="ABC_PhnC_transporter"/>
    <property type="match status" value="1"/>
</dbReference>
<keyword evidence="7" id="KW-0472">Membrane</keyword>
<evidence type="ECO:0000256" key="5">
    <source>
        <dbReference type="ARBA" id="ARBA00022840"/>
    </source>
</evidence>
<keyword evidence="5 9" id="KW-0067">ATP-binding</keyword>
<dbReference type="InterPro" id="IPR012693">
    <property type="entry name" value="ABC_transpr_PhnC"/>
</dbReference>
<keyword evidence="2" id="KW-0813">Transport</keyword>
<keyword evidence="4" id="KW-0547">Nucleotide-binding</keyword>
<dbReference type="InterPro" id="IPR003439">
    <property type="entry name" value="ABC_transporter-like_ATP-bd"/>
</dbReference>
<dbReference type="InterPro" id="IPR003593">
    <property type="entry name" value="AAA+_ATPase"/>
</dbReference>
<evidence type="ECO:0000256" key="3">
    <source>
        <dbReference type="ARBA" id="ARBA00022475"/>
    </source>
</evidence>
<protein>
    <submittedName>
        <fullName evidence="9">Phosphonate ABC transporter ATP-binding protein</fullName>
    </submittedName>
</protein>
<dbReference type="GO" id="GO:0005524">
    <property type="term" value="F:ATP binding"/>
    <property type="evidence" value="ECO:0007669"/>
    <property type="project" value="UniProtKB-KW"/>
</dbReference>
<dbReference type="EMBL" id="NPEX01000129">
    <property type="protein sequence ID" value="RAI42759.1"/>
    <property type="molecule type" value="Genomic_DNA"/>
</dbReference>
<dbReference type="RefSeq" id="WP_111420381.1">
    <property type="nucleotide sequence ID" value="NZ_NPEX01000129.1"/>
</dbReference>
<dbReference type="OrthoDB" id="8438829at2"/>
<keyword evidence="3" id="KW-1003">Cell membrane</keyword>
<keyword evidence="6" id="KW-1278">Translocase</keyword>
<dbReference type="PROSITE" id="PS50893">
    <property type="entry name" value="ABC_TRANSPORTER_2"/>
    <property type="match status" value="1"/>
</dbReference>
<accession>A0A327KVA0</accession>
<dbReference type="PANTHER" id="PTHR43166">
    <property type="entry name" value="AMINO ACID IMPORT ATP-BINDING PROTEIN"/>
    <property type="match status" value="1"/>
</dbReference>
<evidence type="ECO:0000313" key="9">
    <source>
        <dbReference type="EMBL" id="RAI42759.1"/>
    </source>
</evidence>
<dbReference type="InterPro" id="IPR050086">
    <property type="entry name" value="MetN_ABC_transporter-like"/>
</dbReference>
<keyword evidence="10" id="KW-1185">Reference proteome</keyword>
<dbReference type="GO" id="GO:0016020">
    <property type="term" value="C:membrane"/>
    <property type="evidence" value="ECO:0007669"/>
    <property type="project" value="InterPro"/>
</dbReference>
<feature type="domain" description="ABC transporter" evidence="8">
    <location>
        <begin position="32"/>
        <end position="275"/>
    </location>
</feature>
<dbReference type="InterPro" id="IPR027417">
    <property type="entry name" value="P-loop_NTPase"/>
</dbReference>
<evidence type="ECO:0000256" key="1">
    <source>
        <dbReference type="ARBA" id="ARBA00005417"/>
    </source>
</evidence>
<proteinExistence type="inferred from homology"/>
<dbReference type="InterPro" id="IPR017871">
    <property type="entry name" value="ABC_transporter-like_CS"/>
</dbReference>
<evidence type="ECO:0000256" key="6">
    <source>
        <dbReference type="ARBA" id="ARBA00022967"/>
    </source>
</evidence>
<dbReference type="PROSITE" id="PS00211">
    <property type="entry name" value="ABC_TRANSPORTER_1"/>
    <property type="match status" value="1"/>
</dbReference>
<dbReference type="AlphaFoldDB" id="A0A327KVA0"/>